<reference evidence="14" key="1">
    <citation type="submission" date="2025-08" db="UniProtKB">
        <authorList>
            <consortium name="RefSeq"/>
        </authorList>
    </citation>
    <scope>IDENTIFICATION</scope>
</reference>
<dbReference type="InterPro" id="IPR017452">
    <property type="entry name" value="GPCR_Rhodpsn_7TM"/>
</dbReference>
<feature type="transmembrane region" description="Helical" evidence="11">
    <location>
        <begin position="45"/>
        <end position="64"/>
    </location>
</feature>
<evidence type="ECO:0000256" key="9">
    <source>
        <dbReference type="ARBA" id="ARBA00023224"/>
    </source>
</evidence>
<feature type="domain" description="G-protein coupled receptors family 1 profile" evidence="12">
    <location>
        <begin position="53"/>
        <end position="342"/>
    </location>
</feature>
<feature type="transmembrane region" description="Helical" evidence="11">
    <location>
        <begin position="232"/>
        <end position="253"/>
    </location>
</feature>
<dbReference type="AlphaFoldDB" id="A0A8B7ZGV0"/>
<evidence type="ECO:0000259" key="12">
    <source>
        <dbReference type="PROSITE" id="PS50262"/>
    </source>
</evidence>
<dbReference type="OMA" id="NVVVIRC"/>
<feature type="transmembrane region" description="Helical" evidence="11">
    <location>
        <begin position="159"/>
        <end position="182"/>
    </location>
</feature>
<organism evidence="13 14">
    <name type="scientific">Acanthaster planci</name>
    <name type="common">Crown-of-thorns starfish</name>
    <dbReference type="NCBI Taxonomy" id="133434"/>
    <lineage>
        <taxon>Eukaryota</taxon>
        <taxon>Metazoa</taxon>
        <taxon>Echinodermata</taxon>
        <taxon>Eleutherozoa</taxon>
        <taxon>Asterozoa</taxon>
        <taxon>Asteroidea</taxon>
        <taxon>Valvatacea</taxon>
        <taxon>Valvatida</taxon>
        <taxon>Acanthasteridae</taxon>
        <taxon>Acanthaster</taxon>
    </lineage>
</organism>
<keyword evidence="5" id="KW-0297">G-protein coupled receptor</keyword>
<keyword evidence="6 11" id="KW-0472">Membrane</keyword>
<evidence type="ECO:0000313" key="14">
    <source>
        <dbReference type="RefSeq" id="XP_022104232.1"/>
    </source>
</evidence>
<dbReference type="GeneID" id="110986571"/>
<dbReference type="GO" id="GO:0004930">
    <property type="term" value="F:G protein-coupled receptor activity"/>
    <property type="evidence" value="ECO:0007669"/>
    <property type="project" value="UniProtKB-KW"/>
</dbReference>
<proteinExistence type="predicted"/>
<protein>
    <submittedName>
        <fullName evidence="14">Prostaglandin E2 receptor EP4 subtype-like</fullName>
    </submittedName>
</protein>
<evidence type="ECO:0000256" key="2">
    <source>
        <dbReference type="ARBA" id="ARBA00022475"/>
    </source>
</evidence>
<dbReference type="SUPFAM" id="SSF81321">
    <property type="entry name" value="Family A G protein-coupled receptor-like"/>
    <property type="match status" value="1"/>
</dbReference>
<feature type="transmembrane region" description="Helical" evidence="11">
    <location>
        <begin position="114"/>
        <end position="138"/>
    </location>
</feature>
<keyword evidence="7" id="KW-0675">Receptor</keyword>
<evidence type="ECO:0000256" key="5">
    <source>
        <dbReference type="ARBA" id="ARBA00023040"/>
    </source>
</evidence>
<dbReference type="PANTHER" id="PTHR11866:SF16">
    <property type="entry name" value="PROSTAGLANDIN E2 RECEPTOR EP4 SUBTYPE-LIKE PROTEIN"/>
    <property type="match status" value="1"/>
</dbReference>
<feature type="compositionally biased region" description="Polar residues" evidence="10">
    <location>
        <begin position="379"/>
        <end position="401"/>
    </location>
</feature>
<keyword evidence="3 11" id="KW-0812">Transmembrane</keyword>
<dbReference type="GO" id="GO:0007204">
    <property type="term" value="P:positive regulation of cytosolic calcium ion concentration"/>
    <property type="evidence" value="ECO:0007669"/>
    <property type="project" value="TreeGrafter"/>
</dbReference>
<keyword evidence="8" id="KW-0325">Glycoprotein</keyword>
<dbReference type="GO" id="GO:0005886">
    <property type="term" value="C:plasma membrane"/>
    <property type="evidence" value="ECO:0007669"/>
    <property type="project" value="UniProtKB-SubCell"/>
</dbReference>
<comment type="subcellular location">
    <subcellularLocation>
        <location evidence="1">Cell membrane</location>
        <topology evidence="1">Multi-pass membrane protein</topology>
    </subcellularLocation>
</comment>
<feature type="transmembrane region" description="Helical" evidence="11">
    <location>
        <begin position="326"/>
        <end position="345"/>
    </location>
</feature>
<keyword evidence="4 11" id="KW-1133">Transmembrane helix</keyword>
<evidence type="ECO:0000256" key="6">
    <source>
        <dbReference type="ARBA" id="ARBA00023136"/>
    </source>
</evidence>
<feature type="transmembrane region" description="Helical" evidence="11">
    <location>
        <begin position="76"/>
        <end position="94"/>
    </location>
</feature>
<dbReference type="PROSITE" id="PS50262">
    <property type="entry name" value="G_PROTEIN_RECEP_F1_2"/>
    <property type="match status" value="1"/>
</dbReference>
<dbReference type="InterPro" id="IPR008365">
    <property type="entry name" value="Prostanoid_rcpt"/>
</dbReference>
<evidence type="ECO:0000256" key="3">
    <source>
        <dbReference type="ARBA" id="ARBA00022692"/>
    </source>
</evidence>
<dbReference type="Proteomes" id="UP000694845">
    <property type="component" value="Unplaced"/>
</dbReference>
<evidence type="ECO:0000256" key="1">
    <source>
        <dbReference type="ARBA" id="ARBA00004651"/>
    </source>
</evidence>
<dbReference type="KEGG" id="aplc:110986571"/>
<dbReference type="OrthoDB" id="5959154at2759"/>
<evidence type="ECO:0000256" key="11">
    <source>
        <dbReference type="SAM" id="Phobius"/>
    </source>
</evidence>
<keyword evidence="13" id="KW-1185">Reference proteome</keyword>
<evidence type="ECO:0000256" key="8">
    <source>
        <dbReference type="ARBA" id="ARBA00023180"/>
    </source>
</evidence>
<dbReference type="CDD" id="cd00637">
    <property type="entry name" value="7tm_classA_rhodopsin-like"/>
    <property type="match status" value="1"/>
</dbReference>
<keyword evidence="2" id="KW-1003">Cell membrane</keyword>
<evidence type="ECO:0000256" key="10">
    <source>
        <dbReference type="SAM" id="MobiDB-lite"/>
    </source>
</evidence>
<dbReference type="PRINTS" id="PR00237">
    <property type="entry name" value="GPCRRHODOPSN"/>
</dbReference>
<feature type="transmembrane region" description="Helical" evidence="11">
    <location>
        <begin position="288"/>
        <end position="306"/>
    </location>
</feature>
<dbReference type="InterPro" id="IPR000276">
    <property type="entry name" value="GPCR_Rhodpsn"/>
</dbReference>
<keyword evidence="9" id="KW-0807">Transducer</keyword>
<dbReference type="GO" id="GO:0007189">
    <property type="term" value="P:adenylate cyclase-activating G protein-coupled receptor signaling pathway"/>
    <property type="evidence" value="ECO:0007669"/>
    <property type="project" value="TreeGrafter"/>
</dbReference>
<evidence type="ECO:0000256" key="7">
    <source>
        <dbReference type="ARBA" id="ARBA00023170"/>
    </source>
</evidence>
<dbReference type="Pfam" id="PF00001">
    <property type="entry name" value="7tm_1"/>
    <property type="match status" value="1"/>
</dbReference>
<sequence>MQWWKHVSSAHELCFSLPLYPPGRPLVTADALPCFPVLDETVELLIYFLGCAANLITITLILWGGRRYQPKGGESVPRFLVLALCMTELSFLLFGETGWLVSFVAGRWTGGMAAYLYCVSVVVACNRFSKCIVVLMGIERYLSIKKPFFYDHSVTLRRVGLAILAMAVYSLTLSGFFVAGVITRTWGACLGPITPSDPWDCPTGEVSPQFGNASNQTTYVLLFSTVENAYEYFTTLESVLMTVILISCNVVVIRCMQKLKAHLEVACPRNRAEYVKQMDMIRGAPADFSRLMVAVAVVFVVCILPYEIRWFANQCGTWHSPTLDNIAVRLYLGTSVINPLMYGIFRRKVRNKIKERFLTLLHHLCLCHCCKRNNRVRPQGTQPEQWQRPTTVSGLVNSRDT</sequence>
<dbReference type="Gene3D" id="1.20.1070.10">
    <property type="entry name" value="Rhodopsin 7-helix transmembrane proteins"/>
    <property type="match status" value="1"/>
</dbReference>
<feature type="region of interest" description="Disordered" evidence="10">
    <location>
        <begin position="377"/>
        <end position="401"/>
    </location>
</feature>
<dbReference type="RefSeq" id="XP_022104232.1">
    <property type="nucleotide sequence ID" value="XM_022248540.1"/>
</dbReference>
<accession>A0A8B7ZGV0</accession>
<evidence type="ECO:0000256" key="4">
    <source>
        <dbReference type="ARBA" id="ARBA00022989"/>
    </source>
</evidence>
<evidence type="ECO:0000313" key="13">
    <source>
        <dbReference type="Proteomes" id="UP000694845"/>
    </source>
</evidence>
<name>A0A8B7ZGV0_ACAPL</name>
<gene>
    <name evidence="14" type="primary">LOC110986571</name>
</gene>
<dbReference type="PANTHER" id="PTHR11866">
    <property type="entry name" value="G-PROTEIN COUPLED RECEPTOR FAMILY 1 MEMBER"/>
    <property type="match status" value="1"/>
</dbReference>